<protein>
    <submittedName>
        <fullName evidence="4">NTP transferase domain-containing protein</fullName>
    </submittedName>
</protein>
<name>A0A9D7FXF8_9GAMM</name>
<dbReference type="EMBL" id="JADRCQ010000001">
    <property type="protein sequence ID" value="MBK5072976.1"/>
    <property type="molecule type" value="Genomic_DNA"/>
</dbReference>
<dbReference type="AlphaFoldDB" id="A0A9D7FXF8"/>
<sequence length="184" mass="20133">MPGILLIAAGKGERYRAAGGKGEKLMAPLSAHHGRPLFSVVLETAIASQLPIHIVTRPDNIPIIQLAADNGIAVTLLNSQSMGESIAAGVKATDDWDGWLIQPADMPEITVRDYHRIVQALQHSSQARLYWQEQPGHPVGFSQQWRDALCQLCNEEGAKNVINHSLLRLNGHPGVVIDRDFPEE</sequence>
<organism evidence="4 5">
    <name type="scientific">Limnobaculum xujianqingii</name>
    <dbReference type="NCBI Taxonomy" id="2738837"/>
    <lineage>
        <taxon>Bacteria</taxon>
        <taxon>Pseudomonadati</taxon>
        <taxon>Pseudomonadota</taxon>
        <taxon>Gammaproteobacteria</taxon>
        <taxon>Enterobacterales</taxon>
        <taxon>Budviciaceae</taxon>
        <taxon>Limnobaculum</taxon>
    </lineage>
</organism>
<dbReference type="InterPro" id="IPR029044">
    <property type="entry name" value="Nucleotide-diphossugar_trans"/>
</dbReference>
<keyword evidence="4" id="KW-0808">Transferase</keyword>
<proteinExistence type="predicted"/>
<evidence type="ECO:0000313" key="3">
    <source>
        <dbReference type="EMBL" id="MBK5072976.1"/>
    </source>
</evidence>
<dbReference type="InterPro" id="IPR025877">
    <property type="entry name" value="MobA-like_NTP_Trfase"/>
</dbReference>
<keyword evidence="6" id="KW-1185">Reference proteome</keyword>
<evidence type="ECO:0000313" key="6">
    <source>
        <dbReference type="Proteomes" id="UP001296969"/>
    </source>
</evidence>
<feature type="domain" description="MobA-like NTP transferase" evidence="2">
    <location>
        <begin position="5"/>
        <end position="164"/>
    </location>
</feature>
<dbReference type="RefSeq" id="WP_228397917.1">
    <property type="nucleotide sequence ID" value="NZ_JADRCP010000001.1"/>
</dbReference>
<evidence type="ECO:0000256" key="1">
    <source>
        <dbReference type="ARBA" id="ARBA00022842"/>
    </source>
</evidence>
<dbReference type="Gene3D" id="3.90.550.10">
    <property type="entry name" value="Spore Coat Polysaccharide Biosynthesis Protein SpsA, Chain A"/>
    <property type="match status" value="1"/>
</dbReference>
<evidence type="ECO:0000259" key="2">
    <source>
        <dbReference type="Pfam" id="PF12804"/>
    </source>
</evidence>
<dbReference type="Pfam" id="PF12804">
    <property type="entry name" value="NTP_transf_3"/>
    <property type="match status" value="1"/>
</dbReference>
<comment type="caution">
    <text evidence="4">The sequence shown here is derived from an EMBL/GenBank/DDBJ whole genome shotgun (WGS) entry which is preliminary data.</text>
</comment>
<reference evidence="4 6" key="1">
    <citation type="submission" date="2020-11" db="EMBL/GenBank/DDBJ databases">
        <title>Insectihabitans protaetiae gen. nov. sp. nov. and Insectihabitans allomyrinae sp. nov., isolated from larvae of Protaetia brevitarsis seulensis and Allomyrina dichotoma, respectively.</title>
        <authorList>
            <person name="Lee S.D."/>
            <person name="Byeon Y.-S."/>
            <person name="Kim S.-M."/>
            <person name="Yang H.L."/>
            <person name="Kim I.S."/>
        </authorList>
    </citation>
    <scope>NUCLEOTIDE SEQUENCE</scope>
    <source>
        <strain evidence="4">CWB-B4</strain>
        <strain evidence="3 6">CWB-B43</strain>
    </source>
</reference>
<dbReference type="SUPFAM" id="SSF53448">
    <property type="entry name" value="Nucleotide-diphospho-sugar transferases"/>
    <property type="match status" value="1"/>
</dbReference>
<evidence type="ECO:0000313" key="4">
    <source>
        <dbReference type="EMBL" id="MBK5176285.1"/>
    </source>
</evidence>
<dbReference type="Proteomes" id="UP001296969">
    <property type="component" value="Unassembled WGS sequence"/>
</dbReference>
<dbReference type="PANTHER" id="PTHR43777:SF1">
    <property type="entry name" value="MOLYBDENUM COFACTOR CYTIDYLYLTRANSFERASE"/>
    <property type="match status" value="1"/>
</dbReference>
<dbReference type="EMBL" id="JADRCP010000001">
    <property type="protein sequence ID" value="MBK5176285.1"/>
    <property type="molecule type" value="Genomic_DNA"/>
</dbReference>
<dbReference type="PANTHER" id="PTHR43777">
    <property type="entry name" value="MOLYBDENUM COFACTOR CYTIDYLYLTRANSFERASE"/>
    <property type="match status" value="1"/>
</dbReference>
<evidence type="ECO:0000313" key="5">
    <source>
        <dbReference type="Proteomes" id="UP000807542"/>
    </source>
</evidence>
<accession>A0A9D7FXF8</accession>
<dbReference type="GO" id="GO:0016779">
    <property type="term" value="F:nucleotidyltransferase activity"/>
    <property type="evidence" value="ECO:0007669"/>
    <property type="project" value="UniProtKB-ARBA"/>
</dbReference>
<dbReference type="Proteomes" id="UP000807542">
    <property type="component" value="Unassembled WGS sequence"/>
</dbReference>
<keyword evidence="1" id="KW-0460">Magnesium</keyword>
<gene>
    <name evidence="4" type="ORF">I2492_08110</name>
    <name evidence="3" type="ORF">I2493_08110</name>
</gene>